<evidence type="ECO:0000259" key="3">
    <source>
        <dbReference type="PROSITE" id="PS51194"/>
    </source>
</evidence>
<evidence type="ECO:0000313" key="5">
    <source>
        <dbReference type="Proteomes" id="UP000545490"/>
    </source>
</evidence>
<evidence type="ECO:0000313" key="4">
    <source>
        <dbReference type="EMBL" id="MBB3917731.1"/>
    </source>
</evidence>
<dbReference type="InterPro" id="IPR049730">
    <property type="entry name" value="SNF2/RAD54-like_C"/>
</dbReference>
<dbReference type="GO" id="GO:0005524">
    <property type="term" value="F:ATP binding"/>
    <property type="evidence" value="ECO:0007669"/>
    <property type="project" value="InterPro"/>
</dbReference>
<dbReference type="InterPro" id="IPR001650">
    <property type="entry name" value="Helicase_C-like"/>
</dbReference>
<dbReference type="Pfam" id="PF00176">
    <property type="entry name" value="SNF2-rel_dom"/>
    <property type="match status" value="1"/>
</dbReference>
<keyword evidence="1" id="KW-0378">Hydrolase</keyword>
<evidence type="ECO:0000259" key="2">
    <source>
        <dbReference type="PROSITE" id="PS51192"/>
    </source>
</evidence>
<proteinExistence type="predicted"/>
<dbReference type="InterPro" id="IPR038718">
    <property type="entry name" value="SNF2-like_sf"/>
</dbReference>
<dbReference type="InterPro" id="IPR025202">
    <property type="entry name" value="PLD-like_dom"/>
</dbReference>
<organism evidence="4 5">
    <name type="scientific">Rhizobium fabae</name>
    <dbReference type="NCBI Taxonomy" id="573179"/>
    <lineage>
        <taxon>Bacteria</taxon>
        <taxon>Pseudomonadati</taxon>
        <taxon>Pseudomonadota</taxon>
        <taxon>Alphaproteobacteria</taxon>
        <taxon>Hyphomicrobiales</taxon>
        <taxon>Rhizobiaceae</taxon>
        <taxon>Rhizobium/Agrobacterium group</taxon>
        <taxon>Rhizobium</taxon>
    </lineage>
</organism>
<name>A0A7W6BHW3_9HYPH</name>
<dbReference type="PANTHER" id="PTHR45766:SF6">
    <property type="entry name" value="SWI_SNF-RELATED MATRIX-ASSOCIATED ACTIN-DEPENDENT REGULATOR OF CHROMATIN SUBFAMILY A-LIKE PROTEIN 1"/>
    <property type="match status" value="1"/>
</dbReference>
<dbReference type="PROSITE" id="PS51192">
    <property type="entry name" value="HELICASE_ATP_BIND_1"/>
    <property type="match status" value="1"/>
</dbReference>
<gene>
    <name evidence="4" type="ORF">GGQ65_005050</name>
</gene>
<dbReference type="PROSITE" id="PS51194">
    <property type="entry name" value="HELICASE_CTER"/>
    <property type="match status" value="1"/>
</dbReference>
<dbReference type="CDD" id="cd18793">
    <property type="entry name" value="SF2_C_SNF"/>
    <property type="match status" value="1"/>
</dbReference>
<dbReference type="InterPro" id="IPR000330">
    <property type="entry name" value="SNF2_N"/>
</dbReference>
<dbReference type="GO" id="GO:0016787">
    <property type="term" value="F:hydrolase activity"/>
    <property type="evidence" value="ECO:0007669"/>
    <property type="project" value="UniProtKB-KW"/>
</dbReference>
<protein>
    <recommendedName>
        <fullName evidence="6">Helicase</fullName>
    </recommendedName>
</protein>
<dbReference type="SUPFAM" id="SSF56024">
    <property type="entry name" value="Phospholipase D/nuclease"/>
    <property type="match status" value="1"/>
</dbReference>
<reference evidence="4 5" key="1">
    <citation type="submission" date="2020-08" db="EMBL/GenBank/DDBJ databases">
        <title>Genomic Encyclopedia of Type Strains, Phase IV (KMG-IV): sequencing the most valuable type-strain genomes for metagenomic binning, comparative biology and taxonomic classification.</title>
        <authorList>
            <person name="Goeker M."/>
        </authorList>
    </citation>
    <scope>NUCLEOTIDE SEQUENCE [LARGE SCALE GENOMIC DNA]</scope>
    <source>
        <strain evidence="4 5">DSM 19331</strain>
    </source>
</reference>
<dbReference type="AlphaFoldDB" id="A0A7W6BHW3"/>
<sequence length="1129" mass="126043">MSNPEFIDNLDGNTLAAAIERVLRDGIPSRDGNLGEAPLPPGRLDIASAFFSPAGFAQIAKALDGIEKVRLMIGAEPPSEALPPRRRLDETPVQFERRLLREGLNQLDEGLRAERNRFPFTQAGREALKSLIDVLKTGRMETRRYERAFMHAKAYIFAPRTEIYGGGAGVIAGSSNLTRAGVTHNLELNLGRFDDPVVGQAQAWYERLWEEAVPVDLTELLEEVFAEWTPFDIFLRTLYQLYGSEVEELAKIDQGLPLTSFQKHGAARALRLINETGGAIVADEVGLGKTFIAGEILKLYVDRRHRCLLVCPAQLRDSTWKKFRSTHFLNDVECVSYEELAIDRQLAMGNPDQFQDKLQRPLREYQLVVVDEAHNYRNPDASTRAAVLRKLLWGQRRDVLLLTATPVNNSLWDLYHLIQFYMRQDAFLAERGILSIKERFDQAAREDPSALSPDLLYPIIDATTVKRTRQFVKKHYSGDRIKLADGTEVTIVFPEPRAITVRYELTDPLPEIFDLLEESLDPDQGNGSITFARYVPDAYLRDGMEEDIYGDEDARAAATVGLLRSGLLKRFESSSFAFARTLEKMINEHRTFLAALDRGHVIRTDLIREIAAIDDDDLETALAASDQTVSAGLYKVPALRNAVETDLGKLEALSAAVSSITPTQDPKLAALIKTLVDIAAEATDAATSDDDARQKRKVLIFSFFADTVRYLRQHVESEIERNPALSVFRGRIVAVAGSVDVEPLPIGRQAAVAGFAPVSTESAGAEDRFDILLTTDVLAEGVNLQQCRHIVNFDVPWNPMRLVQRHGRVDRIGSPHQRVFLRTIFPADRLDQLLNLEQRILQKIAMAAASVGVASPVQGGAAGSQVFTETRAEIERLLQEDASLFERGAAGGAGQTGEEYRQTLRKALDQNAHTIERMPFGAGSGMRRGARQGTFFCAVIGDRTYLRFVHTSTDWSPSDEPMVSEIGTCLRLIECDEATPRSVSGALDNAIFDLWEVAKLDIHASWMRETDPANLQPRVRPLNQRVAEFIRANRPTDEDGNHVNNALDILEAPWPRREEIMLREWYNDPDRSGLDKARGLVARIRNTGLEPFVQPKLLPPIELDDIELVCWMGIQAEPSQLAPAHGGLR</sequence>
<dbReference type="Proteomes" id="UP000545490">
    <property type="component" value="Unassembled WGS sequence"/>
</dbReference>
<accession>A0A7W6BHW3</accession>
<dbReference type="Pfam" id="PF00271">
    <property type="entry name" value="Helicase_C"/>
    <property type="match status" value="1"/>
</dbReference>
<dbReference type="EMBL" id="JACIDG010000014">
    <property type="protein sequence ID" value="MBB3917731.1"/>
    <property type="molecule type" value="Genomic_DNA"/>
</dbReference>
<dbReference type="SUPFAM" id="SSF52540">
    <property type="entry name" value="P-loop containing nucleoside triphosphate hydrolases"/>
    <property type="match status" value="2"/>
</dbReference>
<dbReference type="SMART" id="SM00490">
    <property type="entry name" value="HELICc"/>
    <property type="match status" value="1"/>
</dbReference>
<dbReference type="Gene3D" id="3.40.50.10810">
    <property type="entry name" value="Tandem AAA-ATPase domain"/>
    <property type="match status" value="1"/>
</dbReference>
<dbReference type="Gene3D" id="3.40.50.300">
    <property type="entry name" value="P-loop containing nucleotide triphosphate hydrolases"/>
    <property type="match status" value="1"/>
</dbReference>
<evidence type="ECO:0008006" key="6">
    <source>
        <dbReference type="Google" id="ProtNLM"/>
    </source>
</evidence>
<comment type="caution">
    <text evidence="4">The sequence shown here is derived from an EMBL/GenBank/DDBJ whole genome shotgun (WGS) entry which is preliminary data.</text>
</comment>
<evidence type="ECO:0000256" key="1">
    <source>
        <dbReference type="ARBA" id="ARBA00022801"/>
    </source>
</evidence>
<dbReference type="CDD" id="cd09178">
    <property type="entry name" value="PLDc_N_Snf2_like"/>
    <property type="match status" value="1"/>
</dbReference>
<dbReference type="InterPro" id="IPR014001">
    <property type="entry name" value="Helicase_ATP-bd"/>
</dbReference>
<dbReference type="SMART" id="SM00487">
    <property type="entry name" value="DEXDc"/>
    <property type="match status" value="1"/>
</dbReference>
<dbReference type="PANTHER" id="PTHR45766">
    <property type="entry name" value="DNA ANNEALING HELICASE AND ENDONUCLEASE ZRANB3 FAMILY MEMBER"/>
    <property type="match status" value="1"/>
</dbReference>
<dbReference type="InterPro" id="IPR027417">
    <property type="entry name" value="P-loop_NTPase"/>
</dbReference>
<feature type="domain" description="Helicase ATP-binding" evidence="2">
    <location>
        <begin position="270"/>
        <end position="424"/>
    </location>
</feature>
<feature type="domain" description="Helicase C-terminal" evidence="3">
    <location>
        <begin position="670"/>
        <end position="852"/>
    </location>
</feature>
<dbReference type="RefSeq" id="WP_183605008.1">
    <property type="nucleotide sequence ID" value="NZ_JACIDG010000014.1"/>
</dbReference>
<dbReference type="Pfam" id="PF13091">
    <property type="entry name" value="PLDc_2"/>
    <property type="match status" value="1"/>
</dbReference>
<dbReference type="Gene3D" id="3.30.870.10">
    <property type="entry name" value="Endonuclease Chain A"/>
    <property type="match status" value="1"/>
</dbReference>
<dbReference type="GO" id="GO:0004386">
    <property type="term" value="F:helicase activity"/>
    <property type="evidence" value="ECO:0007669"/>
    <property type="project" value="UniProtKB-KW"/>
</dbReference>